<keyword evidence="3" id="KW-0862">Zinc</keyword>
<dbReference type="EMBL" id="JAWDJX010000009">
    <property type="protein sequence ID" value="KAK3055200.1"/>
    <property type="molecule type" value="Genomic_DNA"/>
</dbReference>
<dbReference type="AlphaFoldDB" id="A0AAJ0DJB3"/>
<keyword evidence="2 4" id="KW-0863">Zinc-finger</keyword>
<proteinExistence type="predicted"/>
<keyword evidence="1" id="KW-0479">Metal-binding</keyword>
<evidence type="ECO:0000256" key="4">
    <source>
        <dbReference type="PROSITE-ProRule" id="PRU00134"/>
    </source>
</evidence>
<feature type="domain" description="MYND-type" evidence="6">
    <location>
        <begin position="22"/>
        <end position="64"/>
    </location>
</feature>
<feature type="region of interest" description="Disordered" evidence="5">
    <location>
        <begin position="235"/>
        <end position="271"/>
    </location>
</feature>
<protein>
    <recommendedName>
        <fullName evidence="6">MYND-type domain-containing protein</fullName>
    </recommendedName>
</protein>
<organism evidence="7 8">
    <name type="scientific">Extremus antarcticus</name>
    <dbReference type="NCBI Taxonomy" id="702011"/>
    <lineage>
        <taxon>Eukaryota</taxon>
        <taxon>Fungi</taxon>
        <taxon>Dikarya</taxon>
        <taxon>Ascomycota</taxon>
        <taxon>Pezizomycotina</taxon>
        <taxon>Dothideomycetes</taxon>
        <taxon>Dothideomycetidae</taxon>
        <taxon>Mycosphaerellales</taxon>
        <taxon>Extremaceae</taxon>
        <taxon>Extremus</taxon>
    </lineage>
</organism>
<evidence type="ECO:0000313" key="7">
    <source>
        <dbReference type="EMBL" id="KAK3055200.1"/>
    </source>
</evidence>
<dbReference type="PROSITE" id="PS50865">
    <property type="entry name" value="ZF_MYND_2"/>
    <property type="match status" value="1"/>
</dbReference>
<sequence length="371" mass="41065">MADSIRTTMADAVASPDPSSGCAICSKQKTLEGKPLFKCAACHAADYCSKNCQKADWKHHKVAYKARNAGTAGSTGGPASKSVASTTAILISGFKTEDWNSPLGRSVMTWHNSRPETEVYDLLIDTYRLRIGEVVALTHNHDDAHLGCNNPTTGFRVFLMMAEKTSGLLPKWWSDETLEECIAYALDPKSRSKMWYAVKVPEIVKRYGDNAMPKRSRMLAELILRTDVETDVETDVMKSVEKSGNTRVHNPVHNSSGPNDSASSETSKTSRGSSLGVGIAVWHHDHPEEDVFKLLIDSYHLVVTLEHKFPSIQDRLKRGDSGDPMIGLRRYLEEPEKKGTVLPSWWTDEKREACIAKGDEMVEGVVCTPLQ</sequence>
<reference evidence="7" key="1">
    <citation type="submission" date="2023-04" db="EMBL/GenBank/DDBJ databases">
        <title>Black Yeasts Isolated from many extreme environments.</title>
        <authorList>
            <person name="Coleine C."/>
            <person name="Stajich J.E."/>
            <person name="Selbmann L."/>
        </authorList>
    </citation>
    <scope>NUCLEOTIDE SEQUENCE</scope>
    <source>
        <strain evidence="7">CCFEE 5312</strain>
    </source>
</reference>
<evidence type="ECO:0000256" key="5">
    <source>
        <dbReference type="SAM" id="MobiDB-lite"/>
    </source>
</evidence>
<dbReference type="InterPro" id="IPR002893">
    <property type="entry name" value="Znf_MYND"/>
</dbReference>
<keyword evidence="8" id="KW-1185">Reference proteome</keyword>
<dbReference type="Pfam" id="PF01753">
    <property type="entry name" value="zf-MYND"/>
    <property type="match status" value="1"/>
</dbReference>
<name>A0AAJ0DJB3_9PEZI</name>
<dbReference type="Gene3D" id="6.10.140.2220">
    <property type="match status" value="1"/>
</dbReference>
<evidence type="ECO:0000256" key="1">
    <source>
        <dbReference type="ARBA" id="ARBA00022723"/>
    </source>
</evidence>
<evidence type="ECO:0000256" key="2">
    <source>
        <dbReference type="ARBA" id="ARBA00022771"/>
    </source>
</evidence>
<feature type="compositionally biased region" description="Polar residues" evidence="5">
    <location>
        <begin position="242"/>
        <end position="260"/>
    </location>
</feature>
<dbReference type="Proteomes" id="UP001271007">
    <property type="component" value="Unassembled WGS sequence"/>
</dbReference>
<gene>
    <name evidence="7" type="ORF">LTR09_003753</name>
</gene>
<evidence type="ECO:0000259" key="6">
    <source>
        <dbReference type="PROSITE" id="PS50865"/>
    </source>
</evidence>
<evidence type="ECO:0000313" key="8">
    <source>
        <dbReference type="Proteomes" id="UP001271007"/>
    </source>
</evidence>
<dbReference type="SUPFAM" id="SSF144232">
    <property type="entry name" value="HIT/MYND zinc finger-like"/>
    <property type="match status" value="1"/>
</dbReference>
<accession>A0AAJ0DJB3</accession>
<feature type="compositionally biased region" description="Low complexity" evidence="5">
    <location>
        <begin position="261"/>
        <end position="271"/>
    </location>
</feature>
<evidence type="ECO:0000256" key="3">
    <source>
        <dbReference type="ARBA" id="ARBA00022833"/>
    </source>
</evidence>
<feature type="region of interest" description="Disordered" evidence="5">
    <location>
        <begin position="1"/>
        <end position="20"/>
    </location>
</feature>
<comment type="caution">
    <text evidence="7">The sequence shown here is derived from an EMBL/GenBank/DDBJ whole genome shotgun (WGS) entry which is preliminary data.</text>
</comment>
<dbReference type="GO" id="GO:0008270">
    <property type="term" value="F:zinc ion binding"/>
    <property type="evidence" value="ECO:0007669"/>
    <property type="project" value="UniProtKB-KW"/>
</dbReference>